<evidence type="ECO:0000313" key="8">
    <source>
        <dbReference type="Proteomes" id="UP000886800"/>
    </source>
</evidence>
<feature type="transmembrane region" description="Helical" evidence="6">
    <location>
        <begin position="134"/>
        <end position="154"/>
    </location>
</feature>
<dbReference type="FunFam" id="1.20.1260.100:FF:000001">
    <property type="entry name" value="translocator protein 2"/>
    <property type="match status" value="1"/>
</dbReference>
<comment type="caution">
    <text evidence="7">The sequence shown here is derived from an EMBL/GenBank/DDBJ whole genome shotgun (WGS) entry which is preliminary data.</text>
</comment>
<dbReference type="CDD" id="cd15904">
    <property type="entry name" value="TSPO_MBR"/>
    <property type="match status" value="1"/>
</dbReference>
<dbReference type="InterPro" id="IPR004307">
    <property type="entry name" value="TspO_MBR"/>
</dbReference>
<dbReference type="EMBL" id="DXES01000183">
    <property type="protein sequence ID" value="HIX66315.1"/>
    <property type="molecule type" value="Genomic_DNA"/>
</dbReference>
<evidence type="ECO:0000313" key="7">
    <source>
        <dbReference type="EMBL" id="HIX66315.1"/>
    </source>
</evidence>
<evidence type="ECO:0000256" key="4">
    <source>
        <dbReference type="ARBA" id="ARBA00022989"/>
    </source>
</evidence>
<reference evidence="7" key="1">
    <citation type="journal article" date="2021" name="PeerJ">
        <title>Extensive microbial diversity within the chicken gut microbiome revealed by metagenomics and culture.</title>
        <authorList>
            <person name="Gilroy R."/>
            <person name="Ravi A."/>
            <person name="Getino M."/>
            <person name="Pursley I."/>
            <person name="Horton D.L."/>
            <person name="Alikhan N.F."/>
            <person name="Baker D."/>
            <person name="Gharbi K."/>
            <person name="Hall N."/>
            <person name="Watson M."/>
            <person name="Adriaenssens E.M."/>
            <person name="Foster-Nyarko E."/>
            <person name="Jarju S."/>
            <person name="Secka A."/>
            <person name="Antonio M."/>
            <person name="Oren A."/>
            <person name="Chaudhuri R.R."/>
            <person name="La Ragione R."/>
            <person name="Hildebrand F."/>
            <person name="Pallen M.J."/>
        </authorList>
    </citation>
    <scope>NUCLEOTIDE SEQUENCE</scope>
    <source>
        <strain evidence="7">CHK188-5543</strain>
    </source>
</reference>
<dbReference type="Gene3D" id="1.20.1260.100">
    <property type="entry name" value="TspO/MBR protein"/>
    <property type="match status" value="1"/>
</dbReference>
<dbReference type="PANTHER" id="PTHR10057">
    <property type="entry name" value="PERIPHERAL-TYPE BENZODIAZEPINE RECEPTOR"/>
    <property type="match status" value="1"/>
</dbReference>
<dbReference type="Proteomes" id="UP000886800">
    <property type="component" value="Unassembled WGS sequence"/>
</dbReference>
<dbReference type="Pfam" id="PF03073">
    <property type="entry name" value="TspO_MBR"/>
    <property type="match status" value="1"/>
</dbReference>
<dbReference type="PANTHER" id="PTHR10057:SF0">
    <property type="entry name" value="TRANSLOCATOR PROTEIN"/>
    <property type="match status" value="1"/>
</dbReference>
<dbReference type="PIRSF" id="PIRSF005859">
    <property type="entry name" value="PBR"/>
    <property type="match status" value="1"/>
</dbReference>
<evidence type="ECO:0000256" key="2">
    <source>
        <dbReference type="ARBA" id="ARBA00007524"/>
    </source>
</evidence>
<dbReference type="InterPro" id="IPR038330">
    <property type="entry name" value="TspO/MBR-related_sf"/>
</dbReference>
<keyword evidence="5 6" id="KW-0472">Membrane</keyword>
<protein>
    <submittedName>
        <fullName evidence="7">Tryptophan-rich sensory protein</fullName>
    </submittedName>
</protein>
<comment type="subcellular location">
    <subcellularLocation>
        <location evidence="1">Membrane</location>
        <topology evidence="1">Multi-pass membrane protein</topology>
    </subcellularLocation>
</comment>
<gene>
    <name evidence="7" type="ORF">H9736_08720</name>
</gene>
<comment type="similarity">
    <text evidence="2">Belongs to the TspO/BZRP family.</text>
</comment>
<accession>A0A9D1WT41</accession>
<keyword evidence="3 6" id="KW-0812">Transmembrane</keyword>
<feature type="transmembrane region" description="Helical" evidence="6">
    <location>
        <begin position="80"/>
        <end position="100"/>
    </location>
</feature>
<feature type="transmembrane region" description="Helical" evidence="6">
    <location>
        <begin position="47"/>
        <end position="68"/>
    </location>
</feature>
<dbReference type="GO" id="GO:0016020">
    <property type="term" value="C:membrane"/>
    <property type="evidence" value="ECO:0007669"/>
    <property type="project" value="UniProtKB-SubCell"/>
</dbReference>
<evidence type="ECO:0000256" key="6">
    <source>
        <dbReference type="SAM" id="Phobius"/>
    </source>
</evidence>
<evidence type="ECO:0000256" key="3">
    <source>
        <dbReference type="ARBA" id="ARBA00022692"/>
    </source>
</evidence>
<sequence>MKASWKRLTAHLLLPLAVGGAAALLTRNGIGAFQRLALPPLAPPGWVFPVVWTALYLLMGAAAFLALGPQSPQGRVRRGWGLYGAQLAANFLWPLLFFRWGLLWAALAWLGVLWLLVLATLGAFWRLDRRAGQLLLPYLAWVTFAGYLNLGVALGN</sequence>
<reference evidence="7" key="2">
    <citation type="submission" date="2021-04" db="EMBL/GenBank/DDBJ databases">
        <authorList>
            <person name="Gilroy R."/>
        </authorList>
    </citation>
    <scope>NUCLEOTIDE SEQUENCE</scope>
    <source>
        <strain evidence="7">CHK188-5543</strain>
    </source>
</reference>
<organism evidence="7 8">
    <name type="scientific">Candidatus Anaerotruncus excrementipullorum</name>
    <dbReference type="NCBI Taxonomy" id="2838465"/>
    <lineage>
        <taxon>Bacteria</taxon>
        <taxon>Bacillati</taxon>
        <taxon>Bacillota</taxon>
        <taxon>Clostridia</taxon>
        <taxon>Eubacteriales</taxon>
        <taxon>Oscillospiraceae</taxon>
        <taxon>Anaerotruncus</taxon>
    </lineage>
</organism>
<feature type="transmembrane region" description="Helical" evidence="6">
    <location>
        <begin position="106"/>
        <end position="127"/>
    </location>
</feature>
<keyword evidence="4 6" id="KW-1133">Transmembrane helix</keyword>
<name>A0A9D1WT41_9FIRM</name>
<proteinExistence type="inferred from homology"/>
<evidence type="ECO:0000256" key="5">
    <source>
        <dbReference type="ARBA" id="ARBA00023136"/>
    </source>
</evidence>
<evidence type="ECO:0000256" key="1">
    <source>
        <dbReference type="ARBA" id="ARBA00004141"/>
    </source>
</evidence>
<dbReference type="AlphaFoldDB" id="A0A9D1WT41"/>
<dbReference type="GO" id="GO:0033013">
    <property type="term" value="P:tetrapyrrole metabolic process"/>
    <property type="evidence" value="ECO:0007669"/>
    <property type="project" value="UniProtKB-ARBA"/>
</dbReference>